<dbReference type="PANTHER" id="PTHR22538">
    <property type="entry name" value="CILIA- AND FLAGELLA-ASSOCIATED PROTEIN 74"/>
    <property type="match status" value="1"/>
</dbReference>
<keyword evidence="3" id="KW-1185">Reference proteome</keyword>
<dbReference type="OrthoDB" id="95392at2759"/>
<comment type="caution">
    <text evidence="2">The sequence shown here is derived from an EMBL/GenBank/DDBJ whole genome shotgun (WGS) entry which is preliminary data.</text>
</comment>
<gene>
    <name evidence="2" type="ORF">PHYPSEUDO_002342</name>
</gene>
<organism evidence="2 3">
    <name type="scientific">Phytophthora pseudosyringae</name>
    <dbReference type="NCBI Taxonomy" id="221518"/>
    <lineage>
        <taxon>Eukaryota</taxon>
        <taxon>Sar</taxon>
        <taxon>Stramenopiles</taxon>
        <taxon>Oomycota</taxon>
        <taxon>Peronosporomycetes</taxon>
        <taxon>Peronosporales</taxon>
        <taxon>Peronosporaceae</taxon>
        <taxon>Phytophthora</taxon>
    </lineage>
</organism>
<evidence type="ECO:0008006" key="4">
    <source>
        <dbReference type="Google" id="ProtNLM"/>
    </source>
</evidence>
<accession>A0A8T1WHX1</accession>
<dbReference type="EMBL" id="JAGDFM010000014">
    <property type="protein sequence ID" value="KAG7392118.1"/>
    <property type="molecule type" value="Genomic_DNA"/>
</dbReference>
<keyword evidence="1" id="KW-0732">Signal</keyword>
<reference evidence="2" key="1">
    <citation type="submission" date="2021-02" db="EMBL/GenBank/DDBJ databases">
        <authorList>
            <person name="Palmer J.M."/>
        </authorList>
    </citation>
    <scope>NUCLEOTIDE SEQUENCE</scope>
    <source>
        <strain evidence="2">SCRP734</strain>
    </source>
</reference>
<proteinExistence type="predicted"/>
<evidence type="ECO:0000313" key="2">
    <source>
        <dbReference type="EMBL" id="KAG7392118.1"/>
    </source>
</evidence>
<name>A0A8T1WHX1_9STRA</name>
<protein>
    <recommendedName>
        <fullName evidence="4">FHA domain-containing protein</fullName>
    </recommendedName>
</protein>
<dbReference type="AlphaFoldDB" id="A0A8T1WHX1"/>
<feature type="chain" id="PRO_5035801973" description="FHA domain-containing protein" evidence="1">
    <location>
        <begin position="22"/>
        <end position="539"/>
    </location>
</feature>
<feature type="signal peptide" evidence="1">
    <location>
        <begin position="1"/>
        <end position="21"/>
    </location>
</feature>
<sequence length="539" mass="57869">MQVSSPSMATIVFALLVVVVAVAPLEDPVQQDEQTWLKKSLVNVPSLRLQVTLKGKNLKIHGQSTVDVFVNPVVSAEHSTLRYDGSATFIQDGTKFTYMFVNGTSYMVESSGNTVDTVRCLQSILPFENMLPALNNAIPTPSASISGEAVECPSGSLFRTSFSRVDFVLCASGASGFIAYGLDVTIAVVYLSSPIQRISALIRTDEIGSCPVVATPTQVTTAALSLLTGELLPHTASRTLKAAAPVAIQVDRCECKSTPRPCIFLHGLGNPNEEPELQDTPELTKAKFGNIGDHAPCCLTVKYAVMNTVDYGWTNDTLQQKFCDFSLSMSETSDLSSRTISNTIVVTHSMGGLVMASALATGKCNFAETTSWVSLSAPMTGSMAGDYIQDLCDDGVSSVEADLIELVGQCPASAARKSVSYQGEKYSTATLNAAYTAAQTAYRGNVTAAMCSNYYDGVVSKYQLLCIAGGEVIPHKSRENDGLVEFQSCLGGLDPALFGTSYLDRFYKPELNHADTAFLTHDGLFEDSKKPFKWFECLL</sequence>
<evidence type="ECO:0000256" key="1">
    <source>
        <dbReference type="SAM" id="SignalP"/>
    </source>
</evidence>
<dbReference type="PANTHER" id="PTHR22538:SF1">
    <property type="entry name" value="VWFD DOMAIN-CONTAINING PROTEIN"/>
    <property type="match status" value="1"/>
</dbReference>
<evidence type="ECO:0000313" key="3">
    <source>
        <dbReference type="Proteomes" id="UP000694044"/>
    </source>
</evidence>
<dbReference type="Proteomes" id="UP000694044">
    <property type="component" value="Unassembled WGS sequence"/>
</dbReference>